<evidence type="ECO:0000256" key="1">
    <source>
        <dbReference type="ARBA" id="ARBA00022670"/>
    </source>
</evidence>
<dbReference type="RefSeq" id="WP_115563693.1">
    <property type="nucleotide sequence ID" value="NZ_QRGR01000001.1"/>
</dbReference>
<name>A0A3D8LIU2_9BACT</name>
<feature type="chain" id="PRO_5017690157" evidence="5">
    <location>
        <begin position="31"/>
        <end position="820"/>
    </location>
</feature>
<dbReference type="ESTHER" id="9bact-a0a3d8liu2">
    <property type="family name" value="Glutamyl_Peptidase_S9"/>
</dbReference>
<dbReference type="InterPro" id="IPR029058">
    <property type="entry name" value="AB_hydrolase_fold"/>
</dbReference>
<dbReference type="EMBL" id="QRGR01000001">
    <property type="protein sequence ID" value="RDV17174.1"/>
    <property type="molecule type" value="Genomic_DNA"/>
</dbReference>
<comment type="caution">
    <text evidence="7">The sequence shown here is derived from an EMBL/GenBank/DDBJ whole genome shotgun (WGS) entry which is preliminary data.</text>
</comment>
<evidence type="ECO:0000256" key="5">
    <source>
        <dbReference type="SAM" id="SignalP"/>
    </source>
</evidence>
<dbReference type="Gene3D" id="2.120.10.30">
    <property type="entry name" value="TolB, C-terminal domain"/>
    <property type="match status" value="1"/>
</dbReference>
<evidence type="ECO:0000256" key="4">
    <source>
        <dbReference type="ARBA" id="ARBA00022946"/>
    </source>
</evidence>
<evidence type="ECO:0000313" key="8">
    <source>
        <dbReference type="Proteomes" id="UP000256708"/>
    </source>
</evidence>
<dbReference type="SUPFAM" id="SSF82171">
    <property type="entry name" value="DPP6 N-terminal domain-like"/>
    <property type="match status" value="1"/>
</dbReference>
<keyword evidence="3" id="KW-0720">Serine protease</keyword>
<accession>A0A3D8LIU2</accession>
<keyword evidence="5" id="KW-0732">Signal</keyword>
<reference evidence="8" key="1">
    <citation type="submission" date="2018-08" db="EMBL/GenBank/DDBJ databases">
        <authorList>
            <person name="Liu Z.-W."/>
            <person name="Du Z.-J."/>
        </authorList>
    </citation>
    <scope>NUCLEOTIDE SEQUENCE [LARGE SCALE GENOMIC DNA]</scope>
    <source>
        <strain evidence="8">H4X</strain>
    </source>
</reference>
<organism evidence="7 8">
    <name type="scientific">Pontibacter diazotrophicus</name>
    <dbReference type="NCBI Taxonomy" id="1400979"/>
    <lineage>
        <taxon>Bacteria</taxon>
        <taxon>Pseudomonadati</taxon>
        <taxon>Bacteroidota</taxon>
        <taxon>Cytophagia</taxon>
        <taxon>Cytophagales</taxon>
        <taxon>Hymenobacteraceae</taxon>
        <taxon>Pontibacter</taxon>
    </lineage>
</organism>
<keyword evidence="1" id="KW-0645">Protease</keyword>
<feature type="domain" description="Peptidase S9 prolyl oligopeptidase catalytic" evidence="6">
    <location>
        <begin position="662"/>
        <end position="816"/>
    </location>
</feature>
<evidence type="ECO:0000259" key="6">
    <source>
        <dbReference type="Pfam" id="PF00326"/>
    </source>
</evidence>
<dbReference type="SUPFAM" id="SSF53474">
    <property type="entry name" value="alpha/beta-Hydrolases"/>
    <property type="match status" value="1"/>
</dbReference>
<keyword evidence="2" id="KW-0378">Hydrolase</keyword>
<dbReference type="PANTHER" id="PTHR42776:SF28">
    <property type="entry name" value="GLUTAMYL ENDOPEPTIDASE, CHLOROPLASTIC-RELATED"/>
    <property type="match status" value="1"/>
</dbReference>
<dbReference type="FunFam" id="3.40.50.1820:FF:000049">
    <property type="entry name" value="probable glutamyl endopeptidase, chloroplastic"/>
    <property type="match status" value="1"/>
</dbReference>
<dbReference type="Gene3D" id="3.40.50.1820">
    <property type="entry name" value="alpha/beta hydrolase"/>
    <property type="match status" value="1"/>
</dbReference>
<dbReference type="GO" id="GO:0004252">
    <property type="term" value="F:serine-type endopeptidase activity"/>
    <property type="evidence" value="ECO:0007669"/>
    <property type="project" value="TreeGrafter"/>
</dbReference>
<feature type="signal peptide" evidence="5">
    <location>
        <begin position="1"/>
        <end position="30"/>
    </location>
</feature>
<dbReference type="InterPro" id="IPR011042">
    <property type="entry name" value="6-blade_b-propeller_TolB-like"/>
</dbReference>
<keyword evidence="4" id="KW-0809">Transit peptide</keyword>
<dbReference type="PANTHER" id="PTHR42776">
    <property type="entry name" value="SERINE PEPTIDASE S9 FAMILY MEMBER"/>
    <property type="match status" value="1"/>
</dbReference>
<keyword evidence="8" id="KW-1185">Reference proteome</keyword>
<dbReference type="AlphaFoldDB" id="A0A3D8LIU2"/>
<dbReference type="Pfam" id="PF00326">
    <property type="entry name" value="Peptidase_S9"/>
    <property type="match status" value="1"/>
</dbReference>
<dbReference type="InterPro" id="IPR001375">
    <property type="entry name" value="Peptidase_S9_cat"/>
</dbReference>
<dbReference type="OrthoDB" id="6388416at2"/>
<evidence type="ECO:0000256" key="3">
    <source>
        <dbReference type="ARBA" id="ARBA00022825"/>
    </source>
</evidence>
<protein>
    <submittedName>
        <fullName evidence="7">S9 family peptidase</fullName>
    </submittedName>
</protein>
<gene>
    <name evidence="7" type="ORF">DXT99_01290</name>
</gene>
<proteinExistence type="predicted"/>
<sequence>MSINTQISKKRLASWLLCLSLLGVTPAAFAQGGQDTNSGYQRPPETMAAIIEAPATPSVRISAKGDWMLLLESPGYPSIEEVSAPENRIAGLRINPATNGQSRGSYYTNIKLKQVSGGQEFTLQGLPQQAQIANVTWSPDEKHLAFTNTKANGIELWLVDLATRQARKFTDAVLNDAYAGSPFEWMPDSKSLVVKFVDEKRGETPKANTVPAGPTVQQNIGKANPSRTYQDLLKNRNDEQLFDYYMQSQLKLVTLEGKQQNLGQAGIVKSVEVSPDGQYMLVQTIQKPYSYLVPHYYFPYQVEVWSRDGKVVKQLAQLPLAEDIPIAFDAVAKGPRSYNWRPDKPATLYWAEAQDEGDPGKEVAFRDAVYTLDAPFSAQPSKLASTKYRYRGVQWGENVALMNERWWKTRTERVSVIEPSKPGKAATVLIERSYEDNYNDPGSPVMTKNKYGRSVLLTDKKNQHIYMISEGGSPEGNRPFLSELNLKTKKADILFRSEAPYYERPVDIIDLGSKKIITRRESENDPPNYFVRDLNKKQLTQVTMFPHPAPQLEGVQKQMLQYQRNDGVKLTAILYLPKDYKKGDVPLPMLLWAYPREFKNADAAGQVKSSPYEFTRISSGSPLFWVTQGYAVLDRTDIPIVGEGEAQPNDSYVEQLVNSAKSAIDEVVKMGVADPKRVAVGGHSYGAFMTANLLANSDLFAAGIARSGAYNRTLTPFGFQQEERTYWEAPEVYFRMSPFSYAHKVKAPILLIHGEADNNSGTFPIQSERFYNALKGHGVTTRLVFLPAESHGYRAKESILHMLWEMDQWLNTYVKNRSVQ</sequence>
<evidence type="ECO:0000313" key="7">
    <source>
        <dbReference type="EMBL" id="RDV17174.1"/>
    </source>
</evidence>
<evidence type="ECO:0000256" key="2">
    <source>
        <dbReference type="ARBA" id="ARBA00022801"/>
    </source>
</evidence>
<dbReference type="Proteomes" id="UP000256708">
    <property type="component" value="Unassembled WGS sequence"/>
</dbReference>
<dbReference type="GO" id="GO:0006508">
    <property type="term" value="P:proteolysis"/>
    <property type="evidence" value="ECO:0007669"/>
    <property type="project" value="UniProtKB-KW"/>
</dbReference>